<evidence type="ECO:0000256" key="3">
    <source>
        <dbReference type="ARBA" id="ARBA00022692"/>
    </source>
</evidence>
<dbReference type="PANTHER" id="PTHR31158">
    <property type="entry name" value="DUAL OXIDASE 2"/>
    <property type="match status" value="1"/>
</dbReference>
<feature type="region of interest" description="Disordered" evidence="7">
    <location>
        <begin position="397"/>
        <end position="418"/>
    </location>
</feature>
<feature type="transmembrane region" description="Helical" evidence="8">
    <location>
        <begin position="185"/>
        <end position="207"/>
    </location>
</feature>
<sequence>MTWFRAFRGDFGYSYYGEYRTSVTADIPFAAITYTCILISIAAIIAAAGIRGREKWYTLIRLVYSLAVGSIILVSAFGYCWQQGEVGVHTPYIYRSKGHIKGTIGVHIGLKTVNLTLKVIRDRPQLWDALDRGLPQPLLSVIEQFDIDEGGMRYGRQCFMAGHFANILLTAFAFWVTGNILLCSVIWYGAACFTLTGICMVLAAAVYDILCPQVDVNMPCSDGPMKMRYGWCFWSVLVFGCLTILVGLVLFTLDQKVPKKLAEFFLLDNTLDEDEYKQIQPNMSFMSSTPETTIKMGQSRKKSHIPPVNWYVNYGHDSNRRKSNPLFADNASGKGEQESQRRRSCAKIIEEHRATDTELEVTSNGVNRVSSPNGENTESKGYSAHRRLSEIYIDIEPNKSFSSASSPSLSENRLKTQL</sequence>
<dbReference type="EMBL" id="CP111016">
    <property type="protein sequence ID" value="WAR05021.1"/>
    <property type="molecule type" value="Genomic_DNA"/>
</dbReference>
<feature type="compositionally biased region" description="Low complexity" evidence="7">
    <location>
        <begin position="400"/>
        <end position="410"/>
    </location>
</feature>
<feature type="region of interest" description="Disordered" evidence="7">
    <location>
        <begin position="322"/>
        <end position="342"/>
    </location>
</feature>
<reference evidence="9" key="1">
    <citation type="submission" date="2022-11" db="EMBL/GenBank/DDBJ databases">
        <title>Centuries of genome instability and evolution in soft-shell clam transmissible cancer (bioRxiv).</title>
        <authorList>
            <person name="Hart S.F.M."/>
            <person name="Yonemitsu M.A."/>
            <person name="Giersch R.M."/>
            <person name="Beal B.F."/>
            <person name="Arriagada G."/>
            <person name="Davis B.W."/>
            <person name="Ostrander E.A."/>
            <person name="Goff S.P."/>
            <person name="Metzger M.J."/>
        </authorList>
    </citation>
    <scope>NUCLEOTIDE SEQUENCE</scope>
    <source>
        <strain evidence="9">MELC-2E11</strain>
        <tissue evidence="9">Siphon/mantle</tissue>
    </source>
</reference>
<keyword evidence="10" id="KW-1185">Reference proteome</keyword>
<evidence type="ECO:0000256" key="1">
    <source>
        <dbReference type="ARBA" id="ARBA00004141"/>
    </source>
</evidence>
<evidence type="ECO:0000256" key="7">
    <source>
        <dbReference type="SAM" id="MobiDB-lite"/>
    </source>
</evidence>
<evidence type="ECO:0000313" key="10">
    <source>
        <dbReference type="Proteomes" id="UP001164746"/>
    </source>
</evidence>
<keyword evidence="3 8" id="KW-0812">Transmembrane</keyword>
<proteinExistence type="inferred from homology"/>
<feature type="transmembrane region" description="Helical" evidence="8">
    <location>
        <begin position="62"/>
        <end position="81"/>
    </location>
</feature>
<evidence type="ECO:0000256" key="4">
    <source>
        <dbReference type="ARBA" id="ARBA00022989"/>
    </source>
</evidence>
<evidence type="ECO:0000313" key="9">
    <source>
        <dbReference type="EMBL" id="WAR05021.1"/>
    </source>
</evidence>
<feature type="transmembrane region" description="Helical" evidence="8">
    <location>
        <begin position="227"/>
        <end position="251"/>
    </location>
</feature>
<accession>A0ABY7ECY9</accession>
<evidence type="ECO:0000256" key="8">
    <source>
        <dbReference type="SAM" id="Phobius"/>
    </source>
</evidence>
<dbReference type="InterPro" id="IPR018469">
    <property type="entry name" value="Dual_oxidase_maturation_fac"/>
</dbReference>
<name>A0ABY7ECY9_MYAAR</name>
<dbReference type="Pfam" id="PF10204">
    <property type="entry name" value="DuoxA"/>
    <property type="match status" value="2"/>
</dbReference>
<feature type="transmembrane region" description="Helical" evidence="8">
    <location>
        <begin position="27"/>
        <end position="50"/>
    </location>
</feature>
<dbReference type="Proteomes" id="UP001164746">
    <property type="component" value="Chromosome 5"/>
</dbReference>
<evidence type="ECO:0000256" key="6">
    <source>
        <dbReference type="ARBA" id="ARBA00023180"/>
    </source>
</evidence>
<protein>
    <submittedName>
        <fullName evidence="9">DOXA1-like protein</fullName>
    </submittedName>
</protein>
<gene>
    <name evidence="9" type="ORF">MAR_020390</name>
</gene>
<comment type="similarity">
    <text evidence="2">Belongs to the DUOXA family.</text>
</comment>
<feature type="region of interest" description="Disordered" evidence="7">
    <location>
        <begin position="361"/>
        <end position="383"/>
    </location>
</feature>
<keyword evidence="4 8" id="KW-1133">Transmembrane helix</keyword>
<evidence type="ECO:0000256" key="5">
    <source>
        <dbReference type="ARBA" id="ARBA00023136"/>
    </source>
</evidence>
<feature type="transmembrane region" description="Helical" evidence="8">
    <location>
        <begin position="159"/>
        <end position="178"/>
    </location>
</feature>
<dbReference type="PANTHER" id="PTHR31158:SF1">
    <property type="entry name" value="DOXA1 FACTOR-RELATED"/>
    <property type="match status" value="1"/>
</dbReference>
<organism evidence="9 10">
    <name type="scientific">Mya arenaria</name>
    <name type="common">Soft-shell clam</name>
    <dbReference type="NCBI Taxonomy" id="6604"/>
    <lineage>
        <taxon>Eukaryota</taxon>
        <taxon>Metazoa</taxon>
        <taxon>Spiralia</taxon>
        <taxon>Lophotrochozoa</taxon>
        <taxon>Mollusca</taxon>
        <taxon>Bivalvia</taxon>
        <taxon>Autobranchia</taxon>
        <taxon>Heteroconchia</taxon>
        <taxon>Euheterodonta</taxon>
        <taxon>Imparidentia</taxon>
        <taxon>Neoheterodontei</taxon>
        <taxon>Myida</taxon>
        <taxon>Myoidea</taxon>
        <taxon>Myidae</taxon>
        <taxon>Mya</taxon>
    </lineage>
</organism>
<keyword evidence="5 8" id="KW-0472">Membrane</keyword>
<evidence type="ECO:0000256" key="2">
    <source>
        <dbReference type="ARBA" id="ARBA00009816"/>
    </source>
</evidence>
<comment type="subcellular location">
    <subcellularLocation>
        <location evidence="1">Membrane</location>
        <topology evidence="1">Multi-pass membrane protein</topology>
    </subcellularLocation>
</comment>
<keyword evidence="6" id="KW-0325">Glycoprotein</keyword>
<feature type="compositionally biased region" description="Polar residues" evidence="7">
    <location>
        <begin position="361"/>
        <end position="380"/>
    </location>
</feature>